<dbReference type="AlphaFoldDB" id="A0A1A8DJJ5"/>
<name>A0A1A8DJJ5_NOTKA</name>
<keyword evidence="2" id="KW-0418">Kinase</keyword>
<feature type="non-terminal residue" evidence="2">
    <location>
        <position position="1"/>
    </location>
</feature>
<dbReference type="EMBL" id="HAEA01005183">
    <property type="protein sequence ID" value="SBQ33663.1"/>
    <property type="molecule type" value="Transcribed_RNA"/>
</dbReference>
<feature type="region of interest" description="Disordered" evidence="1">
    <location>
        <begin position="1"/>
        <end position="35"/>
    </location>
</feature>
<protein>
    <submittedName>
        <fullName evidence="2">Calcium/calmodulin-dependent protein kinase (CaM kinase) II delta 1</fullName>
    </submittedName>
</protein>
<proteinExistence type="predicted"/>
<feature type="non-terminal residue" evidence="2">
    <location>
        <position position="35"/>
    </location>
</feature>
<accession>A0A1A8DJJ5</accession>
<sequence>SHHAVRGDAHLAPPRRQVAEHPPAPLGLPHGSHQL</sequence>
<keyword evidence="2" id="KW-0808">Transferase</keyword>
<gene>
    <name evidence="2" type="primary">CAMK2D1</name>
</gene>
<reference evidence="2" key="1">
    <citation type="submission" date="2016-05" db="EMBL/GenBank/DDBJ databases">
        <authorList>
            <person name="Lavstsen T."/>
            <person name="Jespersen J.S."/>
        </authorList>
    </citation>
    <scope>NUCLEOTIDE SEQUENCE</scope>
    <source>
        <tissue evidence="2">Brain</tissue>
    </source>
</reference>
<organism evidence="2">
    <name type="scientific">Nothobranchius kadleci</name>
    <name type="common">African annual killifish</name>
    <dbReference type="NCBI Taxonomy" id="1051664"/>
    <lineage>
        <taxon>Eukaryota</taxon>
        <taxon>Metazoa</taxon>
        <taxon>Chordata</taxon>
        <taxon>Craniata</taxon>
        <taxon>Vertebrata</taxon>
        <taxon>Euteleostomi</taxon>
        <taxon>Actinopterygii</taxon>
        <taxon>Neopterygii</taxon>
        <taxon>Teleostei</taxon>
        <taxon>Neoteleostei</taxon>
        <taxon>Acanthomorphata</taxon>
        <taxon>Ovalentaria</taxon>
        <taxon>Atherinomorphae</taxon>
        <taxon>Cyprinodontiformes</taxon>
        <taxon>Nothobranchiidae</taxon>
        <taxon>Nothobranchius</taxon>
    </lineage>
</organism>
<evidence type="ECO:0000313" key="2">
    <source>
        <dbReference type="EMBL" id="SBQ33663.1"/>
    </source>
</evidence>
<reference evidence="2" key="2">
    <citation type="submission" date="2016-06" db="EMBL/GenBank/DDBJ databases">
        <title>The genome of a short-lived fish provides insights into sex chromosome evolution and the genetic control of aging.</title>
        <authorList>
            <person name="Reichwald K."/>
            <person name="Felder M."/>
            <person name="Petzold A."/>
            <person name="Koch P."/>
            <person name="Groth M."/>
            <person name="Platzer M."/>
        </authorList>
    </citation>
    <scope>NUCLEOTIDE SEQUENCE</scope>
    <source>
        <tissue evidence="2">Brain</tissue>
    </source>
</reference>
<evidence type="ECO:0000256" key="1">
    <source>
        <dbReference type="SAM" id="MobiDB-lite"/>
    </source>
</evidence>
<dbReference type="GO" id="GO:0016301">
    <property type="term" value="F:kinase activity"/>
    <property type="evidence" value="ECO:0007669"/>
    <property type="project" value="UniProtKB-KW"/>
</dbReference>